<sequence>MTDLTTFINLLRPHDRRRAALPSELARPELSRVARAMAGRPAAEVALALEEAVRAAGAVPDARAVAELAAEVERGRDPFRDGA</sequence>
<reference evidence="1 2" key="1">
    <citation type="submission" date="2019-07" db="EMBL/GenBank/DDBJ databases">
        <title>Quadrisphaera sp. strain DD2A genome sequencing and assembly.</title>
        <authorList>
            <person name="Kim I."/>
        </authorList>
    </citation>
    <scope>NUCLEOTIDE SEQUENCE [LARGE SCALE GENOMIC DNA]</scope>
    <source>
        <strain evidence="1 2">DD2A</strain>
    </source>
</reference>
<protein>
    <submittedName>
        <fullName evidence="1">Uncharacterized protein</fullName>
    </submittedName>
</protein>
<name>A0A5C8Z1Z1_9ACTN</name>
<dbReference type="AlphaFoldDB" id="A0A5C8Z1Z1"/>
<gene>
    <name evidence="1" type="ORF">FMM08_22605</name>
</gene>
<comment type="caution">
    <text evidence="1">The sequence shown here is derived from an EMBL/GenBank/DDBJ whole genome shotgun (WGS) entry which is preliminary data.</text>
</comment>
<accession>A0A5C8Z1Z1</accession>
<dbReference type="Proteomes" id="UP000321234">
    <property type="component" value="Unassembled WGS sequence"/>
</dbReference>
<dbReference type="RefSeq" id="WP_147928621.1">
    <property type="nucleotide sequence ID" value="NZ_VKAC01000025.1"/>
</dbReference>
<keyword evidence="2" id="KW-1185">Reference proteome</keyword>
<evidence type="ECO:0000313" key="1">
    <source>
        <dbReference type="EMBL" id="TXR51269.1"/>
    </source>
</evidence>
<evidence type="ECO:0000313" key="2">
    <source>
        <dbReference type="Proteomes" id="UP000321234"/>
    </source>
</evidence>
<dbReference type="EMBL" id="VKAC01000025">
    <property type="protein sequence ID" value="TXR51269.1"/>
    <property type="molecule type" value="Genomic_DNA"/>
</dbReference>
<organism evidence="1 2">
    <name type="scientific">Quadrisphaera setariae</name>
    <dbReference type="NCBI Taxonomy" id="2593304"/>
    <lineage>
        <taxon>Bacteria</taxon>
        <taxon>Bacillati</taxon>
        <taxon>Actinomycetota</taxon>
        <taxon>Actinomycetes</taxon>
        <taxon>Kineosporiales</taxon>
        <taxon>Kineosporiaceae</taxon>
        <taxon>Quadrisphaera</taxon>
    </lineage>
</organism>
<proteinExistence type="predicted"/>